<protein>
    <submittedName>
        <fullName evidence="1">Uncharacterized protein</fullName>
    </submittedName>
</protein>
<comment type="caution">
    <text evidence="1">The sequence shown here is derived from an EMBL/GenBank/DDBJ whole genome shotgun (WGS) entry which is preliminary data.</text>
</comment>
<proteinExistence type="predicted"/>
<evidence type="ECO:0000313" key="2">
    <source>
        <dbReference type="Proteomes" id="UP000249762"/>
    </source>
</evidence>
<gene>
    <name evidence="1" type="ORF">DNK47_00590</name>
</gene>
<sequence length="354" mass="42608">MAEASNLVDLVWEKLDDIWRKKCYLNFQNACINYLLEEASITSDKVKEEITRYFQRPDPKNYGNIYLKLMKETWWVNNTTLKDELISFLSLFAKHVSTFQFSLEKLNYKYNRWKQIILLYIFLLIGASEKFLINRHTFKDSFLIFAENNYLSVPSNFHQKINPKETIFILAKTQLNEEKNLFNWTKIQEKINQLQTRPEKIFLFTLDSKLNPSLLLEFQNNNVQLVTTKSIIEKHYINNEEIIPLEDLLKLCKEKQNYWDNYKFSKEEKHELARLLRRKLKMYSRLPILKDFYQQQLDQLDKAELETMAEDINKKTSEKIKGREEEKSQEIQDKIIEQLEEICKELKNIKNKNS</sequence>
<name>A0A328PJM7_9MOLU</name>
<dbReference type="Gene3D" id="3.40.91.80">
    <property type="match status" value="1"/>
</dbReference>
<dbReference type="Proteomes" id="UP000249762">
    <property type="component" value="Unassembled WGS sequence"/>
</dbReference>
<dbReference type="AlphaFoldDB" id="A0A328PJM7"/>
<dbReference type="EMBL" id="QKVO01000001">
    <property type="protein sequence ID" value="RAO95333.1"/>
    <property type="molecule type" value="Genomic_DNA"/>
</dbReference>
<keyword evidence="2" id="KW-1185">Reference proteome</keyword>
<dbReference type="InterPro" id="IPR038365">
    <property type="entry name" value="EcoRII_C_sf"/>
</dbReference>
<evidence type="ECO:0000313" key="1">
    <source>
        <dbReference type="EMBL" id="RAO95333.1"/>
    </source>
</evidence>
<reference evidence="2" key="1">
    <citation type="submission" date="2018-06" db="EMBL/GenBank/DDBJ databases">
        <authorList>
            <person name="Martinez Ocampo F."/>
            <person name="Quiroz Castaneda R.E."/>
            <person name="Rojas Lopez X."/>
        </authorList>
    </citation>
    <scope>NUCLEOTIDE SEQUENCE [LARGE SCALE GENOMIC DNA]</scope>
    <source>
        <strain evidence="2">INIFAP02</strain>
    </source>
</reference>
<organism evidence="1 2">
    <name type="scientific">Mycoplasma wenyonii</name>
    <dbReference type="NCBI Taxonomy" id="65123"/>
    <lineage>
        <taxon>Bacteria</taxon>
        <taxon>Bacillati</taxon>
        <taxon>Mycoplasmatota</taxon>
        <taxon>Mollicutes</taxon>
        <taxon>Mycoplasmataceae</taxon>
        <taxon>Mycoplasma</taxon>
    </lineage>
</organism>
<accession>A0A328PJM7</accession>